<sequence length="122" mass="13417">MRRDLEYQVEVGVHARPRTARLLTTSETPSSCRGSKRRKSVLHQGDASEMEMYTMAPRSPCSCGLRRNVSVNCCSSDGTAPASRYMNTCVMTRNLKRYSHDSRRSAVDDGRSGDVGGVSTAP</sequence>
<evidence type="ECO:0000256" key="1">
    <source>
        <dbReference type="SAM" id="MobiDB-lite"/>
    </source>
</evidence>
<evidence type="ECO:0000313" key="3">
    <source>
        <dbReference type="Proteomes" id="UP000028582"/>
    </source>
</evidence>
<protein>
    <submittedName>
        <fullName evidence="2">Uncharacterized protein</fullName>
    </submittedName>
</protein>
<name>A0A080ZEJ0_PHYNI</name>
<reference evidence="2 3" key="1">
    <citation type="submission" date="2013-11" db="EMBL/GenBank/DDBJ databases">
        <title>The Genome Sequence of Phytophthora parasitica P1976.</title>
        <authorList>
            <consortium name="The Broad Institute Genomics Platform"/>
            <person name="Russ C."/>
            <person name="Tyler B."/>
            <person name="Panabieres F."/>
            <person name="Shan W."/>
            <person name="Tripathy S."/>
            <person name="Grunwald N."/>
            <person name="Machado M."/>
            <person name="Johnson C.S."/>
            <person name="Walker B."/>
            <person name="Young S."/>
            <person name="Zeng Q."/>
            <person name="Gargeya S."/>
            <person name="Fitzgerald M."/>
            <person name="Haas B."/>
            <person name="Abouelleil A."/>
            <person name="Allen A.W."/>
            <person name="Alvarado L."/>
            <person name="Arachchi H.M."/>
            <person name="Berlin A.M."/>
            <person name="Chapman S.B."/>
            <person name="Gainer-Dewar J."/>
            <person name="Goldberg J."/>
            <person name="Griggs A."/>
            <person name="Gujja S."/>
            <person name="Hansen M."/>
            <person name="Howarth C."/>
            <person name="Imamovic A."/>
            <person name="Ireland A."/>
            <person name="Larimer J."/>
            <person name="McCowan C."/>
            <person name="Murphy C."/>
            <person name="Pearson M."/>
            <person name="Poon T.W."/>
            <person name="Priest M."/>
            <person name="Roberts A."/>
            <person name="Saif S."/>
            <person name="Shea T."/>
            <person name="Sisk P."/>
            <person name="Sykes S."/>
            <person name="Wortman J."/>
            <person name="Nusbaum C."/>
            <person name="Birren B."/>
        </authorList>
    </citation>
    <scope>NUCLEOTIDE SEQUENCE [LARGE SCALE GENOMIC DNA]</scope>
    <source>
        <strain evidence="2 3">P1976</strain>
    </source>
</reference>
<dbReference type="Proteomes" id="UP000028582">
    <property type="component" value="Unassembled WGS sequence"/>
</dbReference>
<feature type="region of interest" description="Disordered" evidence="1">
    <location>
        <begin position="97"/>
        <end position="122"/>
    </location>
</feature>
<feature type="compositionally biased region" description="Basic and acidic residues" evidence="1">
    <location>
        <begin position="98"/>
        <end position="112"/>
    </location>
</feature>
<dbReference type="AlphaFoldDB" id="A0A080ZEJ0"/>
<evidence type="ECO:0000313" key="2">
    <source>
        <dbReference type="EMBL" id="ETO65051.1"/>
    </source>
</evidence>
<gene>
    <name evidence="2" type="ORF">F444_17561</name>
</gene>
<proteinExistence type="predicted"/>
<comment type="caution">
    <text evidence="2">The sequence shown here is derived from an EMBL/GenBank/DDBJ whole genome shotgun (WGS) entry which is preliminary data.</text>
</comment>
<accession>A0A080ZEJ0</accession>
<organism evidence="2 3">
    <name type="scientific">Phytophthora nicotianae P1976</name>
    <dbReference type="NCBI Taxonomy" id="1317066"/>
    <lineage>
        <taxon>Eukaryota</taxon>
        <taxon>Sar</taxon>
        <taxon>Stramenopiles</taxon>
        <taxon>Oomycota</taxon>
        <taxon>Peronosporomycetes</taxon>
        <taxon>Peronosporales</taxon>
        <taxon>Peronosporaceae</taxon>
        <taxon>Phytophthora</taxon>
    </lineage>
</organism>
<dbReference type="EMBL" id="ANJA01003225">
    <property type="protein sequence ID" value="ETO65051.1"/>
    <property type="molecule type" value="Genomic_DNA"/>
</dbReference>